<reference evidence="2 3" key="1">
    <citation type="submission" date="2017-09" db="EMBL/GenBank/DDBJ databases">
        <title>Bacterial strain isolated from the female urinary microbiota.</title>
        <authorList>
            <person name="Thomas-White K."/>
            <person name="Kumar N."/>
            <person name="Forster S."/>
            <person name="Putonti C."/>
            <person name="Lawley T."/>
            <person name="Wolfe A.J."/>
        </authorList>
    </citation>
    <scope>NUCLEOTIDE SEQUENCE [LARGE SCALE GENOMIC DNA]</scope>
    <source>
        <strain evidence="2 3">UMB0186</strain>
    </source>
</reference>
<protein>
    <submittedName>
        <fullName evidence="2">Phage holin</fullName>
    </submittedName>
</protein>
<dbReference type="InterPro" id="IPR006485">
    <property type="entry name" value="Phage-like_holin"/>
</dbReference>
<keyword evidence="1" id="KW-1133">Transmembrane helix</keyword>
<keyword evidence="1" id="KW-0812">Transmembrane</keyword>
<evidence type="ECO:0000256" key="1">
    <source>
        <dbReference type="SAM" id="Phobius"/>
    </source>
</evidence>
<gene>
    <name evidence="2" type="ORF">CJ218_04365</name>
</gene>
<dbReference type="Proteomes" id="UP000235670">
    <property type="component" value="Unassembled WGS sequence"/>
</dbReference>
<name>A0A2N6SFH9_9BACL</name>
<accession>A0A2N6SFH9</accession>
<dbReference type="RefSeq" id="WP_102189746.1">
    <property type="nucleotide sequence ID" value="NZ_JAPWBW010000001.1"/>
</dbReference>
<dbReference type="NCBIfam" id="TIGR01598">
    <property type="entry name" value="holin_phiLC3"/>
    <property type="match status" value="1"/>
</dbReference>
<organism evidence="2 3">
    <name type="scientific">Gemella sanguinis</name>
    <dbReference type="NCBI Taxonomy" id="84135"/>
    <lineage>
        <taxon>Bacteria</taxon>
        <taxon>Bacillati</taxon>
        <taxon>Bacillota</taxon>
        <taxon>Bacilli</taxon>
        <taxon>Bacillales</taxon>
        <taxon>Gemellaceae</taxon>
        <taxon>Gemella</taxon>
    </lineage>
</organism>
<feature type="transmembrane region" description="Helical" evidence="1">
    <location>
        <begin position="43"/>
        <end position="62"/>
    </location>
</feature>
<dbReference type="Pfam" id="PF04531">
    <property type="entry name" value="Phage_holin_1"/>
    <property type="match status" value="1"/>
</dbReference>
<keyword evidence="1" id="KW-0472">Membrane</keyword>
<comment type="caution">
    <text evidence="2">The sequence shown here is derived from an EMBL/GenBank/DDBJ whole genome shotgun (WGS) entry which is preliminary data.</text>
</comment>
<proteinExistence type="predicted"/>
<dbReference type="AlphaFoldDB" id="A0A2N6SFH9"/>
<evidence type="ECO:0000313" key="2">
    <source>
        <dbReference type="EMBL" id="PMC52681.1"/>
    </source>
</evidence>
<sequence length="85" mass="9625">MINWKVRFKNKRFVLAFIAALLLLVKQVAMLLGYNLNTEMFNTNINGIVDTVFLMLGLLGIVNDPTTKGFSDSEQALTYDKPKQD</sequence>
<dbReference type="EMBL" id="PNGT01000003">
    <property type="protein sequence ID" value="PMC52681.1"/>
    <property type="molecule type" value="Genomic_DNA"/>
</dbReference>
<dbReference type="STRING" id="84135.GCA_001052115_01626"/>
<evidence type="ECO:0000313" key="3">
    <source>
        <dbReference type="Proteomes" id="UP000235670"/>
    </source>
</evidence>
<dbReference type="OrthoDB" id="3176072at2"/>